<feature type="domain" description="Amidohydrolase-related" evidence="5">
    <location>
        <begin position="63"/>
        <end position="386"/>
    </location>
</feature>
<feature type="binding site" evidence="3">
    <location>
        <position position="300"/>
    </location>
    <ligand>
        <name>substrate</name>
    </ligand>
</feature>
<dbReference type="GO" id="GO:0005737">
    <property type="term" value="C:cytoplasm"/>
    <property type="evidence" value="ECO:0007669"/>
    <property type="project" value="UniProtKB-SubCell"/>
</dbReference>
<dbReference type="GO" id="GO:0008798">
    <property type="term" value="F:beta-aspartyl-peptidase activity"/>
    <property type="evidence" value="ECO:0007669"/>
    <property type="project" value="InterPro"/>
</dbReference>
<dbReference type="SUPFAM" id="SSF51338">
    <property type="entry name" value="Composite domain of metallo-dependent hydrolases"/>
    <property type="match status" value="1"/>
</dbReference>
<dbReference type="NCBIfam" id="TIGR01975">
    <property type="entry name" value="isoAsp_dipep"/>
    <property type="match status" value="1"/>
</dbReference>
<dbReference type="STRING" id="173990.SAMN05660691_03575"/>
<keyword evidence="1 4" id="KW-0479">Metal-binding</keyword>
<dbReference type="RefSeq" id="WP_245728391.1">
    <property type="nucleotide sequence ID" value="NZ_FNXF01000018.1"/>
</dbReference>
<dbReference type="GO" id="GO:0046872">
    <property type="term" value="F:metal ion binding"/>
    <property type="evidence" value="ECO:0007669"/>
    <property type="project" value="UniProtKB-KW"/>
</dbReference>
<feature type="binding site" evidence="3">
    <location>
        <position position="238"/>
    </location>
    <ligand>
        <name>substrate</name>
    </ligand>
</feature>
<dbReference type="PANTHER" id="PTHR11647:SF1">
    <property type="entry name" value="COLLAPSIN RESPONSE MEDIATOR PROTEIN"/>
    <property type="match status" value="1"/>
</dbReference>
<feature type="binding site" evidence="3">
    <location>
        <position position="110"/>
    </location>
    <ligand>
        <name>substrate</name>
    </ligand>
</feature>
<dbReference type="GO" id="GO:0016810">
    <property type="term" value="F:hydrolase activity, acting on carbon-nitrogen (but not peptide) bonds"/>
    <property type="evidence" value="ECO:0007669"/>
    <property type="project" value="InterPro"/>
</dbReference>
<dbReference type="Pfam" id="PF01979">
    <property type="entry name" value="Amidohydro_1"/>
    <property type="match status" value="1"/>
</dbReference>
<gene>
    <name evidence="6" type="ORF">SAMN05660691_03575</name>
</gene>
<organism evidence="6 7">
    <name type="scientific">Rheinheimera pacifica</name>
    <dbReference type="NCBI Taxonomy" id="173990"/>
    <lineage>
        <taxon>Bacteria</taxon>
        <taxon>Pseudomonadati</taxon>
        <taxon>Pseudomonadota</taxon>
        <taxon>Gammaproteobacteria</taxon>
        <taxon>Chromatiales</taxon>
        <taxon>Chromatiaceae</taxon>
        <taxon>Rheinheimera</taxon>
    </lineage>
</organism>
<proteinExistence type="inferred from homology"/>
<evidence type="ECO:0000256" key="1">
    <source>
        <dbReference type="PIRNR" id="PIRNR001238"/>
    </source>
</evidence>
<dbReference type="InterPro" id="IPR010229">
    <property type="entry name" value="Pept_M38_dipep"/>
</dbReference>
<keyword evidence="1" id="KW-0482">Metalloprotease</keyword>
<feature type="active site" description="Proton acceptor" evidence="2">
    <location>
        <position position="296"/>
    </location>
</feature>
<dbReference type="Proteomes" id="UP000199371">
    <property type="component" value="Unassembled WGS sequence"/>
</dbReference>
<dbReference type="PIRSF" id="PIRSF001238">
    <property type="entry name" value="IadA"/>
    <property type="match status" value="1"/>
</dbReference>
<keyword evidence="1 4" id="KW-0862">Zinc</keyword>
<dbReference type="InterPro" id="IPR032466">
    <property type="entry name" value="Metal_Hydrolase"/>
</dbReference>
<feature type="binding site" evidence="4">
    <location>
        <position position="74"/>
    </location>
    <ligand>
        <name>Zn(2+)</name>
        <dbReference type="ChEBI" id="CHEBI:29105"/>
        <label>1</label>
        <note>catalytic</note>
    </ligand>
</feature>
<feature type="binding site" evidence="4">
    <location>
        <position position="296"/>
    </location>
    <ligand>
        <name>Zn(2+)</name>
        <dbReference type="ChEBI" id="CHEBI:29105"/>
        <label>1</label>
        <note>catalytic</note>
    </ligand>
</feature>
<dbReference type="EMBL" id="FNXF01000018">
    <property type="protein sequence ID" value="SEI09475.1"/>
    <property type="molecule type" value="Genomic_DNA"/>
</dbReference>
<dbReference type="PANTHER" id="PTHR11647">
    <property type="entry name" value="HYDRANTOINASE/DIHYDROPYRIMIDINASE FAMILY MEMBER"/>
    <property type="match status" value="1"/>
</dbReference>
<keyword evidence="1" id="KW-0645">Protease</keyword>
<dbReference type="Gene3D" id="2.30.40.10">
    <property type="entry name" value="Urease, subunit C, domain 1"/>
    <property type="match status" value="1"/>
</dbReference>
<keyword evidence="7" id="KW-1185">Reference proteome</keyword>
<dbReference type="EC" id="3.4.19.-" evidence="1"/>
<feature type="binding site" evidence="3">
    <location>
        <begin position="79"/>
        <end position="81"/>
    </location>
    <ligand>
        <name>substrate</name>
    </ligand>
</feature>
<comment type="similarity">
    <text evidence="1">Belongs to the peptidase M38 family.</text>
</comment>
<feature type="binding site" evidence="4">
    <location>
        <position position="235"/>
    </location>
    <ligand>
        <name>Zn(2+)</name>
        <dbReference type="ChEBI" id="CHEBI:29105"/>
        <label>2</label>
        <note>catalytic</note>
    </ligand>
</feature>
<evidence type="ECO:0000256" key="4">
    <source>
        <dbReference type="PIRSR" id="PIRSR001238-3"/>
    </source>
</evidence>
<dbReference type="Gene3D" id="3.20.20.140">
    <property type="entry name" value="Metal-dependent hydrolases"/>
    <property type="match status" value="1"/>
</dbReference>
<comment type="subcellular location">
    <subcellularLocation>
        <location evidence="1">Cytoplasm</location>
    </subcellularLocation>
</comment>
<evidence type="ECO:0000313" key="6">
    <source>
        <dbReference type="EMBL" id="SEI09475.1"/>
    </source>
</evidence>
<evidence type="ECO:0000259" key="5">
    <source>
        <dbReference type="Pfam" id="PF01979"/>
    </source>
</evidence>
<comment type="function">
    <text evidence="1">Catalyzes the hydrolytic cleavage of a subset of L-isoaspartyl (L-beta-aspartyl) dipeptides. Used to degrade proteins damaged by L-isoaspartyl residues formation.</text>
</comment>
<evidence type="ECO:0000256" key="2">
    <source>
        <dbReference type="PIRSR" id="PIRSR001238-1"/>
    </source>
</evidence>
<protein>
    <recommendedName>
        <fullName evidence="1">Isoaspartyl dipeptidase</fullName>
        <ecNumber evidence="1">3.4.19.-</ecNumber>
    </recommendedName>
</protein>
<dbReference type="InterPro" id="IPR006680">
    <property type="entry name" value="Amidohydro-rel"/>
</dbReference>
<evidence type="ECO:0000256" key="3">
    <source>
        <dbReference type="PIRSR" id="PIRSR001238-2"/>
    </source>
</evidence>
<name>A0A1H6N479_9GAMM</name>
<dbReference type="InterPro" id="IPR050378">
    <property type="entry name" value="Metallo-dep_Hydrolases_sf"/>
</dbReference>
<dbReference type="InterPro" id="IPR011059">
    <property type="entry name" value="Metal-dep_hydrolase_composite"/>
</dbReference>
<feature type="binding site" evidence="3">
    <location>
        <position position="174"/>
    </location>
    <ligand>
        <name>substrate</name>
    </ligand>
</feature>
<feature type="binding site" evidence="3">
    <location>
        <position position="141"/>
    </location>
    <ligand>
        <name>substrate</name>
    </ligand>
</feature>
<dbReference type="GO" id="GO:0008237">
    <property type="term" value="F:metallopeptidase activity"/>
    <property type="evidence" value="ECO:0007669"/>
    <property type="project" value="UniProtKB-KW"/>
</dbReference>
<dbReference type="GO" id="GO:0006508">
    <property type="term" value="P:proteolysis"/>
    <property type="evidence" value="ECO:0007669"/>
    <property type="project" value="UniProtKB-KW"/>
</dbReference>
<comment type="cofactor">
    <cofactor evidence="1 4">
        <name>Zn(2+)</name>
        <dbReference type="ChEBI" id="CHEBI:29105"/>
    </cofactor>
    <text evidence="1 4">Binds 2 Zn(2+) ions per subunit.</text>
</comment>
<evidence type="ECO:0000313" key="7">
    <source>
        <dbReference type="Proteomes" id="UP000199371"/>
    </source>
</evidence>
<dbReference type="AlphaFoldDB" id="A0A1H6N479"/>
<feature type="binding site" evidence="4">
    <location>
        <position position="206"/>
    </location>
    <ligand>
        <name>Zn(2+)</name>
        <dbReference type="ChEBI" id="CHEBI:29105"/>
        <label>2</label>
        <note>catalytic</note>
    </ligand>
</feature>
<reference evidence="7" key="1">
    <citation type="submission" date="2016-10" db="EMBL/GenBank/DDBJ databases">
        <authorList>
            <person name="Varghese N."/>
            <person name="Submissions S."/>
        </authorList>
    </citation>
    <scope>NUCLEOTIDE SEQUENCE [LARGE SCALE GENOMIC DNA]</scope>
    <source>
        <strain evidence="7">DSM 17616</strain>
    </source>
</reference>
<dbReference type="SUPFAM" id="SSF51556">
    <property type="entry name" value="Metallo-dependent hydrolases"/>
    <property type="match status" value="1"/>
</dbReference>
<accession>A0A1H6N479</accession>
<comment type="PTM">
    <text evidence="1">Carboxylation allows a single lysine to coordinate two zinc ions.</text>
</comment>
<sequence>MKQVLNANLHAIILIKNAEVLSPQPLGKLDVVIACSSIAAVGKDFNLAGSNLPVTVIDGNEFYLTPGFVDSLVHFIGGGGEGGFATRTPEMQLTDATLGGVTTAIGVLGTDATTRTLTNLLAKAHALDIEGISTYCHTGSYEIPCRTLTGNITDDLILIDKFIGVGEIAISDHRSSQPTTDEIRKVAAAARIGGILAGKSGIVSVHMGAGERILQPVYQAVAGTELKLKQFYPTHMNRNRRVFEAGLEFATKGGVIDFTTSTTEFDLKHGEVAAAAALAEALAFGIKPMQLTLSSDGNASLPIYNDDGDLLGLQVGTVQSLYQSAREAITQHKVNIADAICSITAAPAAILGLTRKGRVATNLDADVVLLRRDNLQIDTVIAKGQILVQQGKALVKGTFER</sequence>
<keyword evidence="1" id="KW-0378">Hydrolase</keyword>